<proteinExistence type="predicted"/>
<keyword evidence="2" id="KW-1185">Reference proteome</keyword>
<name>A0ACB6YZK2_THEGA</name>
<reference evidence="1" key="1">
    <citation type="submission" date="2019-10" db="EMBL/GenBank/DDBJ databases">
        <authorList>
            <consortium name="DOE Joint Genome Institute"/>
            <person name="Kuo A."/>
            <person name="Miyauchi S."/>
            <person name="Kiss E."/>
            <person name="Drula E."/>
            <person name="Kohler A."/>
            <person name="Sanchez-Garcia M."/>
            <person name="Andreopoulos B."/>
            <person name="Barry K.W."/>
            <person name="Bonito G."/>
            <person name="Buee M."/>
            <person name="Carver A."/>
            <person name="Chen C."/>
            <person name="Cichocki N."/>
            <person name="Clum A."/>
            <person name="Culley D."/>
            <person name="Crous P.W."/>
            <person name="Fauchery L."/>
            <person name="Girlanda M."/>
            <person name="Hayes R."/>
            <person name="Keri Z."/>
            <person name="Labutti K."/>
            <person name="Lipzen A."/>
            <person name="Lombard V."/>
            <person name="Magnuson J."/>
            <person name="Maillard F."/>
            <person name="Morin E."/>
            <person name="Murat C."/>
            <person name="Nolan M."/>
            <person name="Ohm R."/>
            <person name="Pangilinan J."/>
            <person name="Pereira M."/>
            <person name="Perotto S."/>
            <person name="Peter M."/>
            <person name="Riley R."/>
            <person name="Sitrit Y."/>
            <person name="Stielow B."/>
            <person name="Szollosi G."/>
            <person name="Zifcakova L."/>
            <person name="Stursova M."/>
            <person name="Spatafora J.W."/>
            <person name="Tedersoo L."/>
            <person name="Vaario L.-M."/>
            <person name="Yamada A."/>
            <person name="Yan M."/>
            <person name="Wang P."/>
            <person name="Xu J."/>
            <person name="Bruns T."/>
            <person name="Baldrian P."/>
            <person name="Vilgalys R."/>
            <person name="Henrissat B."/>
            <person name="Grigoriev I.V."/>
            <person name="Hibbett D."/>
            <person name="Nagy L.G."/>
            <person name="Martin F.M."/>
        </authorList>
    </citation>
    <scope>NUCLEOTIDE SEQUENCE</scope>
    <source>
        <strain evidence="1">P2</strain>
    </source>
</reference>
<dbReference type="EMBL" id="MU118549">
    <property type="protein sequence ID" value="KAF9642301.1"/>
    <property type="molecule type" value="Genomic_DNA"/>
</dbReference>
<accession>A0ACB6YZK2</accession>
<sequence>MVSDSTIIPSPPPVNGPPSPLTRMSNGYPIQSKRPPLSVSSSLRDRDSEDRDQARYKGGLYDSPVIPVMKIPQVDEVHIVPLLDAEEGDKELSISHHAYNKSNLWSWTKRNTAVLADVVPETPSPPVSPFVGGKIYPDVMVDIGPSNSASMTIIAEGLEPEQTSASSYLLDVITPLSGSIN</sequence>
<comment type="caution">
    <text evidence="1">The sequence shown here is derived from an EMBL/GenBank/DDBJ whole genome shotgun (WGS) entry which is preliminary data.</text>
</comment>
<evidence type="ECO:0000313" key="1">
    <source>
        <dbReference type="EMBL" id="KAF9642301.1"/>
    </source>
</evidence>
<reference evidence="1" key="2">
    <citation type="journal article" date="2020" name="Nat. Commun.">
        <title>Large-scale genome sequencing of mycorrhizal fungi provides insights into the early evolution of symbiotic traits.</title>
        <authorList>
            <person name="Miyauchi S."/>
            <person name="Kiss E."/>
            <person name="Kuo A."/>
            <person name="Drula E."/>
            <person name="Kohler A."/>
            <person name="Sanchez-Garcia M."/>
            <person name="Morin E."/>
            <person name="Andreopoulos B."/>
            <person name="Barry K.W."/>
            <person name="Bonito G."/>
            <person name="Buee M."/>
            <person name="Carver A."/>
            <person name="Chen C."/>
            <person name="Cichocki N."/>
            <person name="Clum A."/>
            <person name="Culley D."/>
            <person name="Crous P.W."/>
            <person name="Fauchery L."/>
            <person name="Girlanda M."/>
            <person name="Hayes R.D."/>
            <person name="Keri Z."/>
            <person name="LaButti K."/>
            <person name="Lipzen A."/>
            <person name="Lombard V."/>
            <person name="Magnuson J."/>
            <person name="Maillard F."/>
            <person name="Murat C."/>
            <person name="Nolan M."/>
            <person name="Ohm R.A."/>
            <person name="Pangilinan J."/>
            <person name="Pereira M.F."/>
            <person name="Perotto S."/>
            <person name="Peter M."/>
            <person name="Pfister S."/>
            <person name="Riley R."/>
            <person name="Sitrit Y."/>
            <person name="Stielow J.B."/>
            <person name="Szollosi G."/>
            <person name="Zifcakova L."/>
            <person name="Stursova M."/>
            <person name="Spatafora J.W."/>
            <person name="Tedersoo L."/>
            <person name="Vaario L.M."/>
            <person name="Yamada A."/>
            <person name="Yan M."/>
            <person name="Wang P."/>
            <person name="Xu J."/>
            <person name="Bruns T."/>
            <person name="Baldrian P."/>
            <person name="Vilgalys R."/>
            <person name="Dunand C."/>
            <person name="Henrissat B."/>
            <person name="Grigoriev I.V."/>
            <person name="Hibbett D."/>
            <person name="Nagy L.G."/>
            <person name="Martin F.M."/>
        </authorList>
    </citation>
    <scope>NUCLEOTIDE SEQUENCE</scope>
    <source>
        <strain evidence="1">P2</strain>
    </source>
</reference>
<evidence type="ECO:0000313" key="2">
    <source>
        <dbReference type="Proteomes" id="UP000886501"/>
    </source>
</evidence>
<dbReference type="Proteomes" id="UP000886501">
    <property type="component" value="Unassembled WGS sequence"/>
</dbReference>
<organism evidence="1 2">
    <name type="scientific">Thelephora ganbajun</name>
    <name type="common">Ganba fungus</name>
    <dbReference type="NCBI Taxonomy" id="370292"/>
    <lineage>
        <taxon>Eukaryota</taxon>
        <taxon>Fungi</taxon>
        <taxon>Dikarya</taxon>
        <taxon>Basidiomycota</taxon>
        <taxon>Agaricomycotina</taxon>
        <taxon>Agaricomycetes</taxon>
        <taxon>Thelephorales</taxon>
        <taxon>Thelephoraceae</taxon>
        <taxon>Thelephora</taxon>
    </lineage>
</organism>
<protein>
    <submittedName>
        <fullName evidence="1">Uncharacterized protein</fullName>
    </submittedName>
</protein>
<gene>
    <name evidence="1" type="ORF">BDM02DRAFT_3193521</name>
</gene>